<sequence length="494" mass="52513">MRVLFASSEVFPLVKTGGLADVSGALPAALAESGVDVRILLPGYPDAIKAAGAKKVAGPLGDPFGLGAEAVLLSGKLPDSGVPVWLVDCPALFERAGGPYQDSQGRDWPDNALRFALLSWTAAHLCTEGSPVKWRPQVLHANDWQTGLAPAYLHAWNMPQRPATVFTIHNIAYQGQFPPDMVARLGFPPGMYAMDGLEYYDTLSFLKAGLFYADRISTVSPRYAKEIQSPAFGCGMDGLLTHRAADLSGILNGADYQVWNPAADPHLAHPYALGDAAGKARNKAALQAELGLAPDSEAPLMVIVSRLNDHKGMDLVLAALPNILKLGAQVAVVGTGDKPLEDGFRAAAAAHPTQVAARIGYSESLAHRMMAGGDMLLMPSRFEPCGLTQFYAFRYGTVPVAHATGGLADTLVDSGYDTLMTGKANGFVFEHSNVGAFQWAVERAVGLYARKDQWARIVKACAAQDFSWGRSAALYLDLYKSLAGNGGGKGKKKT</sequence>
<dbReference type="GO" id="GO:0005978">
    <property type="term" value="P:glycogen biosynthetic process"/>
    <property type="evidence" value="ECO:0007669"/>
    <property type="project" value="UniProtKB-UniRule"/>
</dbReference>
<dbReference type="AlphaFoldDB" id="M2Y405"/>
<organism evidence="11 12">
    <name type="scientific">Paramagnetospirillum caucaseum</name>
    <dbReference type="NCBI Taxonomy" id="1244869"/>
    <lineage>
        <taxon>Bacteria</taxon>
        <taxon>Pseudomonadati</taxon>
        <taxon>Pseudomonadota</taxon>
        <taxon>Alphaproteobacteria</taxon>
        <taxon>Rhodospirillales</taxon>
        <taxon>Magnetospirillaceae</taxon>
        <taxon>Paramagnetospirillum</taxon>
    </lineage>
</organism>
<evidence type="ECO:0000256" key="8">
    <source>
        <dbReference type="HAMAP-Rule" id="MF_00484"/>
    </source>
</evidence>
<evidence type="ECO:0000256" key="5">
    <source>
        <dbReference type="ARBA" id="ARBA00022676"/>
    </source>
</evidence>
<evidence type="ECO:0000256" key="1">
    <source>
        <dbReference type="ARBA" id="ARBA00001478"/>
    </source>
</evidence>
<gene>
    <name evidence="8" type="primary">glgA</name>
    <name evidence="11" type="ORF">H261_21576</name>
</gene>
<dbReference type="CDD" id="cd03791">
    <property type="entry name" value="GT5_Glycogen_synthase_DULL1-like"/>
    <property type="match status" value="1"/>
</dbReference>
<feature type="binding site" evidence="8">
    <location>
        <position position="15"/>
    </location>
    <ligand>
        <name>ADP-alpha-D-glucose</name>
        <dbReference type="ChEBI" id="CHEBI:57498"/>
    </ligand>
</feature>
<dbReference type="Pfam" id="PF00534">
    <property type="entry name" value="Glycos_transf_1"/>
    <property type="match status" value="1"/>
</dbReference>
<protein>
    <recommendedName>
        <fullName evidence="8">Glycogen synthase</fullName>
        <ecNumber evidence="8">2.4.1.21</ecNumber>
    </recommendedName>
    <alternativeName>
        <fullName evidence="8">Starch [bacterial glycogen] synthase</fullName>
    </alternativeName>
</protein>
<dbReference type="GO" id="GO:0004373">
    <property type="term" value="F:alpha-1,4-glucan glucosyltransferase (UDP-glucose donor) activity"/>
    <property type="evidence" value="ECO:0007669"/>
    <property type="project" value="InterPro"/>
</dbReference>
<accession>M2Y405</accession>
<dbReference type="Gene3D" id="3.40.50.2000">
    <property type="entry name" value="Glycogen Phosphorylase B"/>
    <property type="match status" value="2"/>
</dbReference>
<keyword evidence="5 8" id="KW-0328">Glycosyltransferase</keyword>
<dbReference type="InterPro" id="IPR013534">
    <property type="entry name" value="Starch_synth_cat_dom"/>
</dbReference>
<dbReference type="UniPathway" id="UPA00164"/>
<dbReference type="OrthoDB" id="9808590at2"/>
<dbReference type="RefSeq" id="WP_008621844.1">
    <property type="nucleotide sequence ID" value="NZ_AONQ01000102.1"/>
</dbReference>
<evidence type="ECO:0000256" key="7">
    <source>
        <dbReference type="ARBA" id="ARBA00023056"/>
    </source>
</evidence>
<dbReference type="NCBIfam" id="TIGR02095">
    <property type="entry name" value="glgA"/>
    <property type="match status" value="1"/>
</dbReference>
<evidence type="ECO:0000259" key="9">
    <source>
        <dbReference type="Pfam" id="PF00534"/>
    </source>
</evidence>
<dbReference type="STRING" id="1244869.H261_21576"/>
<evidence type="ECO:0000256" key="3">
    <source>
        <dbReference type="ARBA" id="ARBA00004964"/>
    </source>
</evidence>
<dbReference type="EC" id="2.4.1.21" evidence="8"/>
<dbReference type="Pfam" id="PF08323">
    <property type="entry name" value="Glyco_transf_5"/>
    <property type="match status" value="1"/>
</dbReference>
<dbReference type="PATRIC" id="fig|1244869.3.peg.4253"/>
<dbReference type="eggNOG" id="COG0297">
    <property type="taxonomic scope" value="Bacteria"/>
</dbReference>
<dbReference type="GO" id="GO:0005829">
    <property type="term" value="C:cytosol"/>
    <property type="evidence" value="ECO:0007669"/>
    <property type="project" value="TreeGrafter"/>
</dbReference>
<comment type="catalytic activity">
    <reaction evidence="1 8">
        <text>[(1-&gt;4)-alpha-D-glucosyl](n) + ADP-alpha-D-glucose = [(1-&gt;4)-alpha-D-glucosyl](n+1) + ADP + H(+)</text>
        <dbReference type="Rhea" id="RHEA:18189"/>
        <dbReference type="Rhea" id="RHEA-COMP:9584"/>
        <dbReference type="Rhea" id="RHEA-COMP:9587"/>
        <dbReference type="ChEBI" id="CHEBI:15378"/>
        <dbReference type="ChEBI" id="CHEBI:15444"/>
        <dbReference type="ChEBI" id="CHEBI:57498"/>
        <dbReference type="ChEBI" id="CHEBI:456216"/>
        <dbReference type="EC" id="2.4.1.21"/>
    </reaction>
</comment>
<dbReference type="NCBIfam" id="NF001899">
    <property type="entry name" value="PRK00654.1-2"/>
    <property type="match status" value="1"/>
</dbReference>
<evidence type="ECO:0000313" key="12">
    <source>
        <dbReference type="Proteomes" id="UP000011744"/>
    </source>
</evidence>
<comment type="caution">
    <text evidence="11">The sequence shown here is derived from an EMBL/GenBank/DDBJ whole genome shotgun (WGS) entry which is preliminary data.</text>
</comment>
<dbReference type="InterPro" id="IPR001296">
    <property type="entry name" value="Glyco_trans_1"/>
</dbReference>
<dbReference type="HAMAP" id="MF_00484">
    <property type="entry name" value="Glycogen_synth"/>
    <property type="match status" value="1"/>
</dbReference>
<evidence type="ECO:0000256" key="2">
    <source>
        <dbReference type="ARBA" id="ARBA00002764"/>
    </source>
</evidence>
<proteinExistence type="inferred from homology"/>
<dbReference type="GO" id="GO:0009011">
    <property type="term" value="F:alpha-1,4-glucan glucosyltransferase (ADP-glucose donor) activity"/>
    <property type="evidence" value="ECO:0007669"/>
    <property type="project" value="UniProtKB-UniRule"/>
</dbReference>
<evidence type="ECO:0000313" key="11">
    <source>
        <dbReference type="EMBL" id="EME67816.1"/>
    </source>
</evidence>
<evidence type="ECO:0000256" key="6">
    <source>
        <dbReference type="ARBA" id="ARBA00022679"/>
    </source>
</evidence>
<dbReference type="EMBL" id="AONQ01000102">
    <property type="protein sequence ID" value="EME67816.1"/>
    <property type="molecule type" value="Genomic_DNA"/>
</dbReference>
<dbReference type="PANTHER" id="PTHR45825">
    <property type="entry name" value="GRANULE-BOUND STARCH SYNTHASE 1, CHLOROPLASTIC/AMYLOPLASTIC"/>
    <property type="match status" value="1"/>
</dbReference>
<evidence type="ECO:0000256" key="4">
    <source>
        <dbReference type="ARBA" id="ARBA00010281"/>
    </source>
</evidence>
<feature type="domain" description="Glycosyl transferase family 1" evidence="9">
    <location>
        <begin position="295"/>
        <end position="446"/>
    </location>
</feature>
<comment type="similarity">
    <text evidence="4 8">Belongs to the glycosyltransferase 1 family. Bacterial/plant glycogen synthase subfamily.</text>
</comment>
<keyword evidence="7 8" id="KW-0320">Glycogen biosynthesis</keyword>
<dbReference type="InterPro" id="IPR011835">
    <property type="entry name" value="GS/SS"/>
</dbReference>
<keyword evidence="6 8" id="KW-0808">Transferase</keyword>
<evidence type="ECO:0000259" key="10">
    <source>
        <dbReference type="Pfam" id="PF08323"/>
    </source>
</evidence>
<dbReference type="PANTHER" id="PTHR45825:SF11">
    <property type="entry name" value="ALPHA AMYLASE DOMAIN-CONTAINING PROTEIN"/>
    <property type="match status" value="1"/>
</dbReference>
<reference evidence="11 12" key="1">
    <citation type="journal article" date="2014" name="Genome Announc.">
        <title>Draft Genome Sequence of Magnetospirillum sp. Strain SO-1, a Freshwater Magnetotactic Bacterium Isolated from the Ol'khovka River, Russia.</title>
        <authorList>
            <person name="Grouzdev D.S."/>
            <person name="Dziuba M.V."/>
            <person name="Sukhacheva M.S."/>
            <person name="Mardanov A.V."/>
            <person name="Beletskiy A.V."/>
            <person name="Kuznetsov B.B."/>
            <person name="Skryabin K.G."/>
        </authorList>
    </citation>
    <scope>NUCLEOTIDE SEQUENCE [LARGE SCALE GENOMIC DNA]</scope>
    <source>
        <strain evidence="11 12">SO-1</strain>
    </source>
</reference>
<comment type="function">
    <text evidence="2 8">Synthesizes alpha-1,4-glucan chains using ADP-glucose.</text>
</comment>
<feature type="domain" description="Starch synthase catalytic" evidence="10">
    <location>
        <begin position="2"/>
        <end position="241"/>
    </location>
</feature>
<name>M2Y405_9PROT</name>
<keyword evidence="12" id="KW-1185">Reference proteome</keyword>
<dbReference type="SUPFAM" id="SSF53756">
    <property type="entry name" value="UDP-Glycosyltransferase/glycogen phosphorylase"/>
    <property type="match status" value="1"/>
</dbReference>
<dbReference type="Proteomes" id="UP000011744">
    <property type="component" value="Unassembled WGS sequence"/>
</dbReference>
<comment type="pathway">
    <text evidence="3 8">Glycan biosynthesis; glycogen biosynthesis.</text>
</comment>